<feature type="domain" description="Fibronectin type III-like" evidence="5">
    <location>
        <begin position="671"/>
        <end position="740"/>
    </location>
</feature>
<evidence type="ECO:0000256" key="3">
    <source>
        <dbReference type="ARBA" id="ARBA00023277"/>
    </source>
</evidence>
<dbReference type="GO" id="GO:0016787">
    <property type="term" value="F:hydrolase activity"/>
    <property type="evidence" value="ECO:0007669"/>
    <property type="project" value="UniProtKB-KW"/>
</dbReference>
<dbReference type="PRINTS" id="PR00133">
    <property type="entry name" value="GLHYDRLASE3"/>
</dbReference>
<dbReference type="InterPro" id="IPR002772">
    <property type="entry name" value="Glyco_hydro_3_C"/>
</dbReference>
<evidence type="ECO:0000256" key="4">
    <source>
        <dbReference type="RuleBase" id="RU361161"/>
    </source>
</evidence>
<dbReference type="PANTHER" id="PTHR42715">
    <property type="entry name" value="BETA-GLUCOSIDASE"/>
    <property type="match status" value="1"/>
</dbReference>
<dbReference type="SMART" id="SM01217">
    <property type="entry name" value="Fn3_like"/>
    <property type="match status" value="1"/>
</dbReference>
<accession>A0ABP8U7B9</accession>
<dbReference type="Gene3D" id="2.60.40.10">
    <property type="entry name" value="Immunoglobulins"/>
    <property type="match status" value="1"/>
</dbReference>
<proteinExistence type="inferred from homology"/>
<keyword evidence="4" id="KW-0326">Glycosidase</keyword>
<dbReference type="EMBL" id="BAABHK010000002">
    <property type="protein sequence ID" value="GAA4623546.1"/>
    <property type="molecule type" value="Genomic_DNA"/>
</dbReference>
<dbReference type="SUPFAM" id="SSF51445">
    <property type="entry name" value="(Trans)glycosidases"/>
    <property type="match status" value="1"/>
</dbReference>
<keyword evidence="7" id="KW-1185">Reference proteome</keyword>
<dbReference type="Gene3D" id="3.20.20.300">
    <property type="entry name" value="Glycoside hydrolase, family 3, N-terminal domain"/>
    <property type="match status" value="1"/>
</dbReference>
<dbReference type="InterPro" id="IPR026891">
    <property type="entry name" value="Fn3-like"/>
</dbReference>
<comment type="caution">
    <text evidence="6">The sequence shown here is derived from an EMBL/GenBank/DDBJ whole genome shotgun (WGS) entry which is preliminary data.</text>
</comment>
<dbReference type="PROSITE" id="PS00775">
    <property type="entry name" value="GLYCOSYL_HYDROL_F3"/>
    <property type="match status" value="1"/>
</dbReference>
<dbReference type="InterPro" id="IPR036881">
    <property type="entry name" value="Glyco_hydro_3_C_sf"/>
</dbReference>
<dbReference type="InterPro" id="IPR001764">
    <property type="entry name" value="Glyco_hydro_3_N"/>
</dbReference>
<dbReference type="PANTHER" id="PTHR42715:SF10">
    <property type="entry name" value="BETA-GLUCOSIDASE"/>
    <property type="match status" value="1"/>
</dbReference>
<evidence type="ECO:0000313" key="7">
    <source>
        <dbReference type="Proteomes" id="UP001501442"/>
    </source>
</evidence>
<dbReference type="Gene3D" id="3.40.50.1700">
    <property type="entry name" value="Glycoside hydrolase family 3 C-terminal domain"/>
    <property type="match status" value="1"/>
</dbReference>
<dbReference type="InterPro" id="IPR017853">
    <property type="entry name" value="GH"/>
</dbReference>
<dbReference type="SUPFAM" id="SSF52279">
    <property type="entry name" value="Beta-D-glucan exohydrolase, C-terminal domain"/>
    <property type="match status" value="1"/>
</dbReference>
<sequence length="775" mass="82511">MSTVWNDPSRPRDERVEALLAEMTLEEKLAQLGSAWVGVERISGNVAPMQDVFARHAEDYAQAGKNGLGHLTRPFGTRPVEAADGVRRLRELQRSLIEDTRLGIPAIAHEECLTGFTTYRATVYPAAIAWAATFDPDLVERMARAIGRDMRRVGVHQGLSPVLDVVRDYRWGRVEETLGEDPYLVGTVGTAYVRGLESAGVIATLKHFAGYSASRAARNHAPVSMGRREFADVILPPFEMALRDGGARSVMNSYADVDGVPAGADASLLTDLLRDEWGFEGTVVSDYWSVAFLQTMHRIAETPGQAGAHALLAGIDVELPDTLCFGEPLAELVRDGEVPEDLVDRAVRRVLRQKAELGLLDGDPMPSTPDGPIDLDPAGNREIARRLAEQSITLLANRDDALPLTADTRSIAVIGPCADDPYALFGCYAFPNHVLPHHPELAEDGPGVQAPSLLTSLTAELPAADVRYEPGCPVKDEDRAGIAAAVAAAREAEVCVAVVGDRAGLFGRGTSGEGCDAPDLSLPGVQDELVEALLATGTPVILVVISGRPYALGPYTDRVVAAVQAFFPGEEGGAALAGVLSGRINPSGRLPVQIPASPGGQPGTYLHPPLGGNSEGVSNLDPTPAFPFGHGLSYTTFAYTDLELSSDEIAADGEVEIACTLRNTGDRRGAEVVQLYLGDPVAQVTRPLLQLAGFARVELAPGERARVTFRLHADRTSFTGLDMRRVIEPGEITVMVGASSAGIRLRGGFRLTGRGRPVGHDRVLHTPVQIEAPGA</sequence>
<evidence type="ECO:0000256" key="1">
    <source>
        <dbReference type="ARBA" id="ARBA00005336"/>
    </source>
</evidence>
<evidence type="ECO:0000259" key="5">
    <source>
        <dbReference type="SMART" id="SM01217"/>
    </source>
</evidence>
<gene>
    <name evidence="6" type="ORF">GCM10023196_020150</name>
</gene>
<evidence type="ECO:0000313" key="6">
    <source>
        <dbReference type="EMBL" id="GAA4623546.1"/>
    </source>
</evidence>
<name>A0ABP8U7B9_9ACTN</name>
<evidence type="ECO:0000256" key="2">
    <source>
        <dbReference type="ARBA" id="ARBA00022801"/>
    </source>
</evidence>
<protein>
    <submittedName>
        <fullName evidence="6">Glycoside hydrolase family 3 N-terminal domain-containing protein</fullName>
    </submittedName>
</protein>
<dbReference type="InterPro" id="IPR036962">
    <property type="entry name" value="Glyco_hydro_3_N_sf"/>
</dbReference>
<dbReference type="InterPro" id="IPR013783">
    <property type="entry name" value="Ig-like_fold"/>
</dbReference>
<organism evidence="6 7">
    <name type="scientific">Actinoallomurus vinaceus</name>
    <dbReference type="NCBI Taxonomy" id="1080074"/>
    <lineage>
        <taxon>Bacteria</taxon>
        <taxon>Bacillati</taxon>
        <taxon>Actinomycetota</taxon>
        <taxon>Actinomycetes</taxon>
        <taxon>Streptosporangiales</taxon>
        <taxon>Thermomonosporaceae</taxon>
        <taxon>Actinoallomurus</taxon>
    </lineage>
</organism>
<dbReference type="Proteomes" id="UP001501442">
    <property type="component" value="Unassembled WGS sequence"/>
</dbReference>
<keyword evidence="3" id="KW-0119">Carbohydrate metabolism</keyword>
<comment type="similarity">
    <text evidence="1 4">Belongs to the glycosyl hydrolase 3 family.</text>
</comment>
<reference evidence="7" key="1">
    <citation type="journal article" date="2019" name="Int. J. Syst. Evol. Microbiol.">
        <title>The Global Catalogue of Microorganisms (GCM) 10K type strain sequencing project: providing services to taxonomists for standard genome sequencing and annotation.</title>
        <authorList>
            <consortium name="The Broad Institute Genomics Platform"/>
            <consortium name="The Broad Institute Genome Sequencing Center for Infectious Disease"/>
            <person name="Wu L."/>
            <person name="Ma J."/>
        </authorList>
    </citation>
    <scope>NUCLEOTIDE SEQUENCE [LARGE SCALE GENOMIC DNA]</scope>
    <source>
        <strain evidence="7">JCM 17939</strain>
    </source>
</reference>
<dbReference type="Pfam" id="PF14310">
    <property type="entry name" value="Fn3-like"/>
    <property type="match status" value="1"/>
</dbReference>
<dbReference type="InterPro" id="IPR050288">
    <property type="entry name" value="Cellulose_deg_GH3"/>
</dbReference>
<dbReference type="Pfam" id="PF00933">
    <property type="entry name" value="Glyco_hydro_3"/>
    <property type="match status" value="1"/>
</dbReference>
<keyword evidence="2 4" id="KW-0378">Hydrolase</keyword>
<dbReference type="RefSeq" id="WP_345430397.1">
    <property type="nucleotide sequence ID" value="NZ_BAABHK010000002.1"/>
</dbReference>
<dbReference type="Pfam" id="PF01915">
    <property type="entry name" value="Glyco_hydro_3_C"/>
    <property type="match status" value="1"/>
</dbReference>
<dbReference type="InterPro" id="IPR019800">
    <property type="entry name" value="Glyco_hydro_3_AS"/>
</dbReference>